<dbReference type="RefSeq" id="WP_209593197.1">
    <property type="nucleotide sequence ID" value="NZ_JAGJCF010000002.1"/>
</dbReference>
<feature type="transmembrane region" description="Helical" evidence="1">
    <location>
        <begin position="20"/>
        <end position="39"/>
    </location>
</feature>
<evidence type="ECO:0000313" key="3">
    <source>
        <dbReference type="Proteomes" id="UP000678276"/>
    </source>
</evidence>
<proteinExistence type="predicted"/>
<protein>
    <submittedName>
        <fullName evidence="2">Uncharacterized protein</fullName>
    </submittedName>
</protein>
<reference evidence="2 3" key="1">
    <citation type="submission" date="2021-04" db="EMBL/GenBank/DDBJ databases">
        <title>Whole genome sequence of Jiella sp. KSK16Y-1.</title>
        <authorList>
            <person name="Tuo L."/>
        </authorList>
    </citation>
    <scope>NUCLEOTIDE SEQUENCE [LARGE SCALE GENOMIC DNA]</scope>
    <source>
        <strain evidence="2 3">KSK16Y-1</strain>
    </source>
</reference>
<accession>A0ABS4BDH1</accession>
<dbReference type="EMBL" id="JAGJCF010000002">
    <property type="protein sequence ID" value="MBP0614783.1"/>
    <property type="molecule type" value="Genomic_DNA"/>
</dbReference>
<evidence type="ECO:0000313" key="2">
    <source>
        <dbReference type="EMBL" id="MBP0614783.1"/>
    </source>
</evidence>
<dbReference type="Proteomes" id="UP000678276">
    <property type="component" value="Unassembled WGS sequence"/>
</dbReference>
<keyword evidence="1" id="KW-0472">Membrane</keyword>
<keyword evidence="1" id="KW-1133">Transmembrane helix</keyword>
<name>A0ABS4BDH1_9HYPH</name>
<gene>
    <name evidence="2" type="ORF">J6595_04235</name>
</gene>
<comment type="caution">
    <text evidence="2">The sequence shown here is derived from an EMBL/GenBank/DDBJ whole genome shotgun (WGS) entry which is preliminary data.</text>
</comment>
<keyword evidence="3" id="KW-1185">Reference proteome</keyword>
<keyword evidence="1" id="KW-0812">Transmembrane</keyword>
<sequence length="58" mass="5979">MTDQNAPLAPPSKRPDFPLALAGVAAIVAIAALGFVLWLDQGEALLVKLAASAWASCF</sequence>
<evidence type="ECO:0000256" key="1">
    <source>
        <dbReference type="SAM" id="Phobius"/>
    </source>
</evidence>
<organism evidence="2 3">
    <name type="scientific">Jiella mangrovi</name>
    <dbReference type="NCBI Taxonomy" id="2821407"/>
    <lineage>
        <taxon>Bacteria</taxon>
        <taxon>Pseudomonadati</taxon>
        <taxon>Pseudomonadota</taxon>
        <taxon>Alphaproteobacteria</taxon>
        <taxon>Hyphomicrobiales</taxon>
        <taxon>Aurantimonadaceae</taxon>
        <taxon>Jiella</taxon>
    </lineage>
</organism>